<dbReference type="Gene3D" id="3.40.50.2020">
    <property type="match status" value="1"/>
</dbReference>
<dbReference type="EC" id="2.4.2.14" evidence="9"/>
<dbReference type="InterPro" id="IPR029057">
    <property type="entry name" value="PRTase-like"/>
</dbReference>
<feature type="binding site" evidence="9 12">
    <location>
        <position position="304"/>
    </location>
    <ligand>
        <name>Mg(2+)</name>
        <dbReference type="ChEBI" id="CHEBI:18420"/>
    </ligand>
</feature>
<keyword evidence="7 9" id="KW-0460">Magnesium</keyword>
<name>A0A8B2U7P2_9PAST</name>
<dbReference type="AlphaFoldDB" id="A0A8B2U7P2"/>
<dbReference type="SUPFAM" id="SSF53271">
    <property type="entry name" value="PRTase-like"/>
    <property type="match status" value="1"/>
</dbReference>
<comment type="catalytic activity">
    <reaction evidence="9 10">
        <text>5-phospho-beta-D-ribosylamine + L-glutamate + diphosphate = 5-phospho-alpha-D-ribose 1-diphosphate + L-glutamine + H2O</text>
        <dbReference type="Rhea" id="RHEA:14905"/>
        <dbReference type="ChEBI" id="CHEBI:15377"/>
        <dbReference type="ChEBI" id="CHEBI:29985"/>
        <dbReference type="ChEBI" id="CHEBI:33019"/>
        <dbReference type="ChEBI" id="CHEBI:58017"/>
        <dbReference type="ChEBI" id="CHEBI:58359"/>
        <dbReference type="ChEBI" id="CHEBI:58681"/>
        <dbReference type="EC" id="2.4.2.14"/>
    </reaction>
</comment>
<evidence type="ECO:0000256" key="10">
    <source>
        <dbReference type="PIRNR" id="PIRNR000485"/>
    </source>
</evidence>
<evidence type="ECO:0000256" key="3">
    <source>
        <dbReference type="ARBA" id="ARBA00022676"/>
    </source>
</evidence>
<reference evidence="15 16" key="1">
    <citation type="submission" date="2018-05" db="EMBL/GenBank/DDBJ databases">
        <title>Draft Genome Sequences for a Diverse set of 7 Haemophilus Species.</title>
        <authorList>
            <person name="Nichols M."/>
            <person name="Topaz N."/>
            <person name="Wang X."/>
            <person name="Wang X."/>
            <person name="Boxrud D."/>
        </authorList>
    </citation>
    <scope>NUCLEOTIDE SEQUENCE [LARGE SCALE GENOMIC DNA]</scope>
    <source>
        <strain evidence="15 16">C2001002503</strain>
    </source>
</reference>
<evidence type="ECO:0000256" key="12">
    <source>
        <dbReference type="PIRSR" id="PIRSR000485-2"/>
    </source>
</evidence>
<evidence type="ECO:0000256" key="11">
    <source>
        <dbReference type="PIRSR" id="PIRSR000485-1"/>
    </source>
</evidence>
<dbReference type="NCBIfam" id="TIGR01134">
    <property type="entry name" value="purF"/>
    <property type="match status" value="1"/>
</dbReference>
<organism evidence="15 16">
    <name type="scientific">Aggregatibacter segnis</name>
    <dbReference type="NCBI Taxonomy" id="739"/>
    <lineage>
        <taxon>Bacteria</taxon>
        <taxon>Pseudomonadati</taxon>
        <taxon>Pseudomonadota</taxon>
        <taxon>Gammaproteobacteria</taxon>
        <taxon>Pasteurellales</taxon>
        <taxon>Pasteurellaceae</taxon>
        <taxon>Aggregatibacter</taxon>
    </lineage>
</organism>
<evidence type="ECO:0000259" key="14">
    <source>
        <dbReference type="PROSITE" id="PS51278"/>
    </source>
</evidence>
<evidence type="ECO:0000256" key="7">
    <source>
        <dbReference type="ARBA" id="ARBA00022842"/>
    </source>
</evidence>
<evidence type="ECO:0000313" key="16">
    <source>
        <dbReference type="Proteomes" id="UP000253998"/>
    </source>
</evidence>
<dbReference type="PROSITE" id="PS51278">
    <property type="entry name" value="GATASE_TYPE_2"/>
    <property type="match status" value="1"/>
</dbReference>
<dbReference type="InterPro" id="IPR005854">
    <property type="entry name" value="PurF"/>
</dbReference>
<dbReference type="Proteomes" id="UP000253998">
    <property type="component" value="Unassembled WGS sequence"/>
</dbReference>
<comment type="caution">
    <text evidence="9">Lacks conserved residue(s) required for the propagation of feature annotation.</text>
</comment>
<dbReference type="CDD" id="cd00715">
    <property type="entry name" value="GPATase_N"/>
    <property type="match status" value="1"/>
</dbReference>
<dbReference type="GO" id="GO:0006189">
    <property type="term" value="P:'de novo' IMP biosynthetic process"/>
    <property type="evidence" value="ECO:0007669"/>
    <property type="project" value="UniProtKB-UniRule"/>
</dbReference>
<dbReference type="InterPro" id="IPR029055">
    <property type="entry name" value="Ntn_hydrolases_N"/>
</dbReference>
<keyword evidence="5 9" id="KW-0479">Metal-binding</keyword>
<dbReference type="UniPathway" id="UPA00074">
    <property type="reaction ID" value="UER00124"/>
</dbReference>
<proteinExistence type="inferred from homology"/>
<protein>
    <recommendedName>
        <fullName evidence="9">Amidophosphoribosyltransferase</fullName>
        <shortName evidence="9">ATase</shortName>
        <ecNumber evidence="9">2.4.2.14</ecNumber>
    </recommendedName>
    <alternativeName>
        <fullName evidence="9">Glutamine phosphoribosylpyrophosphate amidotransferase</fullName>
        <shortName evidence="9">GPATase</shortName>
    </alternativeName>
</protein>
<keyword evidence="3 9" id="KW-0328">Glycosyltransferase</keyword>
<comment type="cofactor">
    <cofactor evidence="9 12">
        <name>Mg(2+)</name>
        <dbReference type="ChEBI" id="CHEBI:18420"/>
    </cofactor>
    <text evidence="9 12">Binds 1 Mg(2+) ion per subunit.</text>
</comment>
<dbReference type="CDD" id="cd06223">
    <property type="entry name" value="PRTases_typeI"/>
    <property type="match status" value="1"/>
</dbReference>
<dbReference type="EMBL" id="QEPM01000001">
    <property type="protein sequence ID" value="RDE72176.1"/>
    <property type="molecule type" value="Genomic_DNA"/>
</dbReference>
<evidence type="ECO:0000256" key="4">
    <source>
        <dbReference type="ARBA" id="ARBA00022679"/>
    </source>
</evidence>
<keyword evidence="6 9" id="KW-0658">Purine biosynthesis</keyword>
<gene>
    <name evidence="9" type="primary">purF</name>
    <name evidence="15" type="ORF">DPV83_00740</name>
</gene>
<comment type="pathway">
    <text evidence="1 9 10">Purine metabolism; IMP biosynthesis via de novo pathway; N(1)-(5-phospho-D-ribosyl)glycinamide from 5-phospho-alpha-D-ribose 1-diphosphate: step 1/2.</text>
</comment>
<feature type="active site" description="Nucleophile" evidence="9 11">
    <location>
        <position position="2"/>
    </location>
</feature>
<dbReference type="GO" id="GO:0004044">
    <property type="term" value="F:amidophosphoribosyltransferase activity"/>
    <property type="evidence" value="ECO:0007669"/>
    <property type="project" value="UniProtKB-UniRule"/>
</dbReference>
<keyword evidence="4 9" id="KW-0808">Transferase</keyword>
<dbReference type="InterPro" id="IPR000836">
    <property type="entry name" value="PRTase_dom"/>
</dbReference>
<feature type="binding site" evidence="9 12">
    <location>
        <position position="367"/>
    </location>
    <ligand>
        <name>Mg(2+)</name>
        <dbReference type="ChEBI" id="CHEBI:18420"/>
    </ligand>
</feature>
<comment type="caution">
    <text evidence="15">The sequence shown here is derived from an EMBL/GenBank/DDBJ whole genome shotgun (WGS) entry which is preliminary data.</text>
</comment>
<accession>A0A8B2U7P2</accession>
<dbReference type="PANTHER" id="PTHR11907">
    <property type="entry name" value="AMIDOPHOSPHORIBOSYLTRANSFERASE"/>
    <property type="match status" value="1"/>
</dbReference>
<dbReference type="Pfam" id="PF13522">
    <property type="entry name" value="GATase_6"/>
    <property type="match status" value="1"/>
</dbReference>
<feature type="region of interest" description="Disordered" evidence="13">
    <location>
        <begin position="483"/>
        <end position="503"/>
    </location>
</feature>
<sequence length="503" mass="56022">MCGIVGIVSQTPVNQAIYDALTVLQHRGQDAAGIVTIDDENRFRLRKANGLVSDVFQQVHMLRLAGNTGIGHVRYPTAGSSSVSEAQPFYVNSPYGLTLVHNGNLTNSVELKEKLFNLARRHVNTNSDSELLLNILAYHLDQPQKYALTPQDIFNAVKQTHEDIRGAYACIAMIIDHGMVAFRDPHGIRPLVLGKREEHGKTEYMFASESVALDVVGFEFVRDVAPGEAIFITFDGELYAQQCADNPVLTPCIFEYVYFARPDSCIDGVSVYAARVHMGQRLGEKIAREWQDMDIDVVIPVPETSNDIALRIANVLNKPYRQGFVKNRYVGRTFIMPGQAQRVSSVRRKLNTIASEFKGKNVLLVDDSIVRGTTSEQIVEMARAAGAKKVYFASAAPEIRYPNVYGIDMPTRSELIAYERNTDEIAKLIGVDKLVFQDLADLTGSVQQENPSIKAFDCSVFTGCYVTGDITEAYLDNIAEQRNDAAKKKREKDSSNLEMHNER</sequence>
<evidence type="ECO:0000256" key="6">
    <source>
        <dbReference type="ARBA" id="ARBA00022755"/>
    </source>
</evidence>
<evidence type="ECO:0000256" key="8">
    <source>
        <dbReference type="ARBA" id="ARBA00022962"/>
    </source>
</evidence>
<dbReference type="InterPro" id="IPR035584">
    <property type="entry name" value="PurF_N"/>
</dbReference>
<keyword evidence="8 9" id="KW-0315">Glutamine amidotransferase</keyword>
<feature type="domain" description="Glutamine amidotransferase type-2" evidence="14">
    <location>
        <begin position="2"/>
        <end position="235"/>
    </location>
</feature>
<dbReference type="GO" id="GO:0000287">
    <property type="term" value="F:magnesium ion binding"/>
    <property type="evidence" value="ECO:0007669"/>
    <property type="project" value="UniProtKB-UniRule"/>
</dbReference>
<dbReference type="FunFam" id="3.60.20.10:FF:000011">
    <property type="entry name" value="Amidophosphoribosyltransferase"/>
    <property type="match status" value="1"/>
</dbReference>
<comment type="similarity">
    <text evidence="2 9 10">In the C-terminal section; belongs to the purine/pyrimidine phosphoribosyltransferase family.</text>
</comment>
<dbReference type="HAMAP" id="MF_01931">
    <property type="entry name" value="PurF"/>
    <property type="match status" value="1"/>
</dbReference>
<evidence type="ECO:0000256" key="9">
    <source>
        <dbReference type="HAMAP-Rule" id="MF_01931"/>
    </source>
</evidence>
<dbReference type="Gene3D" id="3.60.20.10">
    <property type="entry name" value="Glutamine Phosphoribosylpyrophosphate, subunit 1, domain 1"/>
    <property type="match status" value="1"/>
</dbReference>
<dbReference type="GO" id="GO:0009113">
    <property type="term" value="P:purine nucleobase biosynthetic process"/>
    <property type="evidence" value="ECO:0007669"/>
    <property type="project" value="UniProtKB-UniRule"/>
</dbReference>
<evidence type="ECO:0000256" key="13">
    <source>
        <dbReference type="SAM" id="MobiDB-lite"/>
    </source>
</evidence>
<dbReference type="RefSeq" id="WP_111294278.1">
    <property type="nucleotide sequence ID" value="NZ_CAUTCU010000004.1"/>
</dbReference>
<evidence type="ECO:0000313" key="15">
    <source>
        <dbReference type="EMBL" id="RDE72176.1"/>
    </source>
</evidence>
<dbReference type="SUPFAM" id="SSF56235">
    <property type="entry name" value="N-terminal nucleophile aminohydrolases (Ntn hydrolases)"/>
    <property type="match status" value="1"/>
</dbReference>
<evidence type="ECO:0000256" key="2">
    <source>
        <dbReference type="ARBA" id="ARBA00010138"/>
    </source>
</evidence>
<comment type="function">
    <text evidence="9">Catalyzes the formation of phosphoribosylamine from phosphoribosylpyrophosphate (PRPP) and glutamine.</text>
</comment>
<evidence type="ECO:0000256" key="5">
    <source>
        <dbReference type="ARBA" id="ARBA00022723"/>
    </source>
</evidence>
<dbReference type="Pfam" id="PF00156">
    <property type="entry name" value="Pribosyltran"/>
    <property type="match status" value="1"/>
</dbReference>
<dbReference type="InterPro" id="IPR017932">
    <property type="entry name" value="GATase_2_dom"/>
</dbReference>
<feature type="binding site" evidence="9 12">
    <location>
        <position position="366"/>
    </location>
    <ligand>
        <name>Mg(2+)</name>
        <dbReference type="ChEBI" id="CHEBI:18420"/>
    </ligand>
</feature>
<dbReference type="PIRSF" id="PIRSF000485">
    <property type="entry name" value="Amd_phspho_trans"/>
    <property type="match status" value="1"/>
</dbReference>
<evidence type="ECO:0000256" key="1">
    <source>
        <dbReference type="ARBA" id="ARBA00005209"/>
    </source>
</evidence>